<dbReference type="Pfam" id="PF06325">
    <property type="entry name" value="PrmA"/>
    <property type="match status" value="1"/>
</dbReference>
<keyword evidence="10" id="KW-0804">Transcription</keyword>
<evidence type="ECO:0000256" key="3">
    <source>
        <dbReference type="ARBA" id="ARBA00011925"/>
    </source>
</evidence>
<proteinExistence type="predicted"/>
<protein>
    <recommendedName>
        <fullName evidence="3">type I protein arginine methyltransferase</fullName>
        <ecNumber evidence="3">2.1.1.319</ecNumber>
    </recommendedName>
</protein>
<dbReference type="InterPro" id="IPR025799">
    <property type="entry name" value="Arg_MeTrfase"/>
</dbReference>
<dbReference type="CDD" id="cd02440">
    <property type="entry name" value="AdoMet_MTases"/>
    <property type="match status" value="1"/>
</dbReference>
<evidence type="ECO:0000313" key="16">
    <source>
        <dbReference type="EMBL" id="TPX57689.1"/>
    </source>
</evidence>
<gene>
    <name evidence="16" type="ORF">PhCBS80983_g03651</name>
</gene>
<dbReference type="PANTHER" id="PTHR11006">
    <property type="entry name" value="PROTEIN ARGININE N-METHYLTRANSFERASE"/>
    <property type="match status" value="1"/>
</dbReference>
<feature type="region of interest" description="Disordered" evidence="14">
    <location>
        <begin position="1"/>
        <end position="23"/>
    </location>
</feature>
<evidence type="ECO:0000256" key="4">
    <source>
        <dbReference type="ARBA" id="ARBA00022490"/>
    </source>
</evidence>
<keyword evidence="4" id="KW-0963">Cytoplasm</keyword>
<dbReference type="PANTHER" id="PTHR11006:SF10">
    <property type="entry name" value="HISTONE-ARGININE METHYLTRANSFERASE CARMER-RELATED"/>
    <property type="match status" value="1"/>
</dbReference>
<dbReference type="AlphaFoldDB" id="A0A507E0Q1"/>
<evidence type="ECO:0000256" key="9">
    <source>
        <dbReference type="ARBA" id="ARBA00023015"/>
    </source>
</evidence>
<keyword evidence="11" id="KW-0539">Nucleus</keyword>
<keyword evidence="5 13" id="KW-0489">Methyltransferase</keyword>
<dbReference type="GO" id="GO:0032259">
    <property type="term" value="P:methylation"/>
    <property type="evidence" value="ECO:0007669"/>
    <property type="project" value="UniProtKB-KW"/>
</dbReference>
<keyword evidence="8" id="KW-0156">Chromatin regulator</keyword>
<evidence type="ECO:0000256" key="13">
    <source>
        <dbReference type="PROSITE-ProRule" id="PRU01015"/>
    </source>
</evidence>
<keyword evidence="6 13" id="KW-0808">Transferase</keyword>
<evidence type="ECO:0000256" key="2">
    <source>
        <dbReference type="ARBA" id="ARBA00004496"/>
    </source>
</evidence>
<comment type="subcellular location">
    <subcellularLocation>
        <location evidence="2">Cytoplasm</location>
    </subcellularLocation>
    <subcellularLocation>
        <location evidence="1">Nucleus</location>
    </subcellularLocation>
</comment>
<sequence>MASQTDRPQDNNGNEETSVVPSADSRDPAYFHYYAQFVHQQNMLQDSVRTSAYHSAIIVNGPSMFRDKLVMDIGAGSGILSYFAVQAGASKVYAVEASAMSQKISKMVERTDKANPWLRNKLEVVAAKIEDVKLPKVDTLISEPIGVLLVHERMIESYLVARDRFLKPGGKMIPSSGSIYLAPFTDANLWTQTMAKVRFWQQNNFYGVDFGPLAQEARDEVFGQPVVGIFDSRILLAPAVSHYVDFETITMAELQNIVIPFEWKIPYTGIIHGIAGWFDINLGGMILNTGPYAERTHWQQVRFLLKEPLAVNAYQTVKGWMRLTVNMSRSYDIVAELITGEDARLSDPMAPATDARERETPAGYGKRRGEWGLHEQTYMYGAELDYTKPEFLAIYSPESNNLQGDEGNFAEGHDMNKWAGSELENILADNVVQMQTGEPQTNGAVNI</sequence>
<evidence type="ECO:0000256" key="6">
    <source>
        <dbReference type="ARBA" id="ARBA00022679"/>
    </source>
</evidence>
<reference evidence="16 17" key="1">
    <citation type="journal article" date="2019" name="Sci. Rep.">
        <title>Comparative genomics of chytrid fungi reveal insights into the obligate biotrophic and pathogenic lifestyle of Synchytrium endobioticum.</title>
        <authorList>
            <person name="van de Vossenberg B.T.L.H."/>
            <person name="Warris S."/>
            <person name="Nguyen H.D.T."/>
            <person name="van Gent-Pelzer M.P.E."/>
            <person name="Joly D.L."/>
            <person name="van de Geest H.C."/>
            <person name="Bonants P.J.M."/>
            <person name="Smith D.S."/>
            <person name="Levesque C.A."/>
            <person name="van der Lee T.A.J."/>
        </authorList>
    </citation>
    <scope>NUCLEOTIDE SEQUENCE [LARGE SCALE GENOMIC DNA]</scope>
    <source>
        <strain evidence="16 17">CBS 809.83</strain>
    </source>
</reference>
<evidence type="ECO:0000256" key="1">
    <source>
        <dbReference type="ARBA" id="ARBA00004123"/>
    </source>
</evidence>
<dbReference type="PROSITE" id="PS51678">
    <property type="entry name" value="SAM_MT_PRMT"/>
    <property type="match status" value="1"/>
</dbReference>
<keyword evidence="7 13" id="KW-0949">S-adenosyl-L-methionine</keyword>
<feature type="domain" description="Protein arginine N-methyltransferase" evidence="15">
    <location>
        <begin position="176"/>
        <end position="331"/>
    </location>
</feature>
<accession>A0A507E0Q1</accession>
<dbReference type="InterPro" id="IPR055135">
    <property type="entry name" value="PRMT_dom"/>
</dbReference>
<dbReference type="GO" id="GO:0005737">
    <property type="term" value="C:cytoplasm"/>
    <property type="evidence" value="ECO:0007669"/>
    <property type="project" value="UniProtKB-SubCell"/>
</dbReference>
<dbReference type="GO" id="GO:0035242">
    <property type="term" value="F:protein-arginine omega-N asymmetric methyltransferase activity"/>
    <property type="evidence" value="ECO:0007669"/>
    <property type="project" value="UniProtKB-EC"/>
</dbReference>
<evidence type="ECO:0000256" key="8">
    <source>
        <dbReference type="ARBA" id="ARBA00022853"/>
    </source>
</evidence>
<evidence type="ECO:0000256" key="5">
    <source>
        <dbReference type="ARBA" id="ARBA00022603"/>
    </source>
</evidence>
<dbReference type="STRING" id="109895.A0A507E0Q1"/>
<dbReference type="Gene3D" id="2.70.160.11">
    <property type="entry name" value="Hnrnp arginine n-methyltransferase1"/>
    <property type="match status" value="1"/>
</dbReference>
<dbReference type="SUPFAM" id="SSF53335">
    <property type="entry name" value="S-adenosyl-L-methionine-dependent methyltransferases"/>
    <property type="match status" value="1"/>
</dbReference>
<dbReference type="GO" id="GO:0005634">
    <property type="term" value="C:nucleus"/>
    <property type="evidence" value="ECO:0007669"/>
    <property type="project" value="UniProtKB-SubCell"/>
</dbReference>
<dbReference type="Proteomes" id="UP000318582">
    <property type="component" value="Unassembled WGS sequence"/>
</dbReference>
<feature type="region of interest" description="Disordered" evidence="14">
    <location>
        <begin position="346"/>
        <end position="367"/>
    </location>
</feature>
<keyword evidence="9" id="KW-0805">Transcription regulation</keyword>
<organism evidence="16 17">
    <name type="scientific">Powellomyces hirtus</name>
    <dbReference type="NCBI Taxonomy" id="109895"/>
    <lineage>
        <taxon>Eukaryota</taxon>
        <taxon>Fungi</taxon>
        <taxon>Fungi incertae sedis</taxon>
        <taxon>Chytridiomycota</taxon>
        <taxon>Chytridiomycota incertae sedis</taxon>
        <taxon>Chytridiomycetes</taxon>
        <taxon>Spizellomycetales</taxon>
        <taxon>Powellomycetaceae</taxon>
        <taxon>Powellomyces</taxon>
    </lineage>
</organism>
<evidence type="ECO:0000259" key="15">
    <source>
        <dbReference type="Pfam" id="PF22528"/>
    </source>
</evidence>
<dbReference type="GO" id="GO:0070611">
    <property type="term" value="F:histone H3R2 methyltransferase activity"/>
    <property type="evidence" value="ECO:0007669"/>
    <property type="project" value="TreeGrafter"/>
</dbReference>
<evidence type="ECO:0000256" key="14">
    <source>
        <dbReference type="SAM" id="MobiDB-lite"/>
    </source>
</evidence>
<dbReference type="EC" id="2.1.1.319" evidence="3"/>
<comment type="caution">
    <text evidence="16">The sequence shown here is derived from an EMBL/GenBank/DDBJ whole genome shotgun (WGS) entry which is preliminary data.</text>
</comment>
<dbReference type="Gene3D" id="3.40.50.150">
    <property type="entry name" value="Vaccinia Virus protein VP39"/>
    <property type="match status" value="1"/>
</dbReference>
<keyword evidence="17" id="KW-1185">Reference proteome</keyword>
<dbReference type="InterPro" id="IPR029063">
    <property type="entry name" value="SAM-dependent_MTases_sf"/>
</dbReference>
<feature type="compositionally biased region" description="Polar residues" evidence="14">
    <location>
        <begin position="1"/>
        <end position="20"/>
    </location>
</feature>
<evidence type="ECO:0000256" key="7">
    <source>
        <dbReference type="ARBA" id="ARBA00022691"/>
    </source>
</evidence>
<comment type="catalytic activity">
    <reaction evidence="12">
        <text>L-arginyl-[protein] + 2 S-adenosyl-L-methionine = N(omega),N(omega)-dimethyl-L-arginyl-[protein] + 2 S-adenosyl-L-homocysteine + 2 H(+)</text>
        <dbReference type="Rhea" id="RHEA:48096"/>
        <dbReference type="Rhea" id="RHEA-COMP:10532"/>
        <dbReference type="Rhea" id="RHEA-COMP:11991"/>
        <dbReference type="ChEBI" id="CHEBI:15378"/>
        <dbReference type="ChEBI" id="CHEBI:29965"/>
        <dbReference type="ChEBI" id="CHEBI:57856"/>
        <dbReference type="ChEBI" id="CHEBI:59789"/>
        <dbReference type="ChEBI" id="CHEBI:61897"/>
        <dbReference type="EC" id="2.1.1.319"/>
    </reaction>
</comment>
<evidence type="ECO:0000256" key="11">
    <source>
        <dbReference type="ARBA" id="ARBA00023242"/>
    </source>
</evidence>
<evidence type="ECO:0000256" key="12">
    <source>
        <dbReference type="ARBA" id="ARBA00049086"/>
    </source>
</evidence>
<name>A0A507E0Q1_9FUNG</name>
<evidence type="ECO:0000256" key="10">
    <source>
        <dbReference type="ARBA" id="ARBA00023163"/>
    </source>
</evidence>
<evidence type="ECO:0000313" key="17">
    <source>
        <dbReference type="Proteomes" id="UP000318582"/>
    </source>
</evidence>
<dbReference type="Pfam" id="PF22528">
    <property type="entry name" value="PRMT_C"/>
    <property type="match status" value="1"/>
</dbReference>
<dbReference type="EMBL" id="QEAQ01000048">
    <property type="protein sequence ID" value="TPX57689.1"/>
    <property type="molecule type" value="Genomic_DNA"/>
</dbReference>